<sequence length="144" mass="15304">MVREARQGGWTLLAGLAGALLGVLVTASVLGGESFRRQTAEASDVAYVPVERMTLPVMGASGPQSYVVVAFTLEVPRTRRAWVRDRVPEVRHAVNAAAWQSGLVAESADRLDIEAMRAALLVASRAALGASNVRQVRILTAVPV</sequence>
<name>A0AAD1D8D8_SPHMI</name>
<evidence type="ECO:0000313" key="1">
    <source>
        <dbReference type="EMBL" id="BBE35812.1"/>
    </source>
</evidence>
<gene>
    <name evidence="1" type="ORF">SmB9_34700</name>
</gene>
<dbReference type="KEGG" id="smic:SmB9_34700"/>
<accession>A0AAD1D8D8</accession>
<reference evidence="1 2" key="1">
    <citation type="submission" date="2018-06" db="EMBL/GenBank/DDBJ databases">
        <title>Complete Genome Sequence of the Microcystin-Degrading Bacterium Sphingosinicella microcystinivorans Strain B-9.</title>
        <authorList>
            <person name="Jin H."/>
            <person name="Nishizawa T."/>
            <person name="Guo Y."/>
            <person name="Nishizawa A."/>
            <person name="Park H."/>
            <person name="Kato H."/>
            <person name="Tsuji K."/>
            <person name="Harada K."/>
        </authorList>
    </citation>
    <scope>NUCLEOTIDE SEQUENCE [LARGE SCALE GENOMIC DNA]</scope>
    <source>
        <strain evidence="1 2">B9</strain>
    </source>
</reference>
<dbReference type="AlphaFoldDB" id="A0AAD1D8D8"/>
<dbReference type="RefSeq" id="WP_121051881.1">
    <property type="nucleotide sequence ID" value="NZ_AP018711.1"/>
</dbReference>
<dbReference type="Proteomes" id="UP000275727">
    <property type="component" value="Chromosome"/>
</dbReference>
<evidence type="ECO:0008006" key="3">
    <source>
        <dbReference type="Google" id="ProtNLM"/>
    </source>
</evidence>
<protein>
    <recommendedName>
        <fullName evidence="3">Flagellar protein FliL</fullName>
    </recommendedName>
</protein>
<dbReference type="EMBL" id="AP018711">
    <property type="protein sequence ID" value="BBE35812.1"/>
    <property type="molecule type" value="Genomic_DNA"/>
</dbReference>
<organism evidence="1 2">
    <name type="scientific">Sphingosinicella microcystinivorans</name>
    <dbReference type="NCBI Taxonomy" id="335406"/>
    <lineage>
        <taxon>Bacteria</taxon>
        <taxon>Pseudomonadati</taxon>
        <taxon>Pseudomonadota</taxon>
        <taxon>Alphaproteobacteria</taxon>
        <taxon>Sphingomonadales</taxon>
        <taxon>Sphingosinicellaceae</taxon>
        <taxon>Sphingosinicella</taxon>
    </lineage>
</organism>
<proteinExistence type="predicted"/>
<evidence type="ECO:0000313" key="2">
    <source>
        <dbReference type="Proteomes" id="UP000275727"/>
    </source>
</evidence>